<reference evidence="1 2" key="2">
    <citation type="journal article" date="2017" name="Nature">
        <title>The Apostasia genome and the evolution of orchids.</title>
        <authorList>
            <person name="Zhang G.Q."/>
            <person name="Liu K.W."/>
            <person name="Li Z."/>
            <person name="Lohaus R."/>
            <person name="Hsiao Y.Y."/>
            <person name="Niu S.C."/>
            <person name="Wang J.Y."/>
            <person name="Lin Y.C."/>
            <person name="Xu Q."/>
            <person name="Chen L.J."/>
            <person name="Yoshida K."/>
            <person name="Fujiwara S."/>
            <person name="Wang Z.W."/>
            <person name="Zhang Y.Q."/>
            <person name="Mitsuda N."/>
            <person name="Wang M."/>
            <person name="Liu G.H."/>
            <person name="Pecoraro L."/>
            <person name="Huang H.X."/>
            <person name="Xiao X.J."/>
            <person name="Lin M."/>
            <person name="Wu X.Y."/>
            <person name="Wu W.L."/>
            <person name="Chen Y.Y."/>
            <person name="Chang S.B."/>
            <person name="Sakamoto S."/>
            <person name="Ohme-Takagi M."/>
            <person name="Yagi M."/>
            <person name="Zeng S.J."/>
            <person name="Shen C.Y."/>
            <person name="Yeh C.M."/>
            <person name="Luo Y.B."/>
            <person name="Tsai W.C."/>
            <person name="Van de Peer Y."/>
            <person name="Liu Z.J."/>
        </authorList>
    </citation>
    <scope>NUCLEOTIDE SEQUENCE [LARGE SCALE GENOMIC DNA]</scope>
    <source>
        <tissue evidence="1">The whole plant</tissue>
    </source>
</reference>
<name>A0A2I0VFD8_9ASPA</name>
<organism evidence="1 2">
    <name type="scientific">Dendrobium catenatum</name>
    <dbReference type="NCBI Taxonomy" id="906689"/>
    <lineage>
        <taxon>Eukaryota</taxon>
        <taxon>Viridiplantae</taxon>
        <taxon>Streptophyta</taxon>
        <taxon>Embryophyta</taxon>
        <taxon>Tracheophyta</taxon>
        <taxon>Spermatophyta</taxon>
        <taxon>Magnoliopsida</taxon>
        <taxon>Liliopsida</taxon>
        <taxon>Asparagales</taxon>
        <taxon>Orchidaceae</taxon>
        <taxon>Epidendroideae</taxon>
        <taxon>Malaxideae</taxon>
        <taxon>Dendrobiinae</taxon>
        <taxon>Dendrobium</taxon>
    </lineage>
</organism>
<protein>
    <submittedName>
        <fullName evidence="1">Uncharacterized protein</fullName>
    </submittedName>
</protein>
<reference evidence="1 2" key="1">
    <citation type="journal article" date="2016" name="Sci. Rep.">
        <title>The Dendrobium catenatum Lindl. genome sequence provides insights into polysaccharide synthase, floral development and adaptive evolution.</title>
        <authorList>
            <person name="Zhang G.Q."/>
            <person name="Xu Q."/>
            <person name="Bian C."/>
            <person name="Tsai W.C."/>
            <person name="Yeh C.M."/>
            <person name="Liu K.W."/>
            <person name="Yoshida K."/>
            <person name="Zhang L.S."/>
            <person name="Chang S.B."/>
            <person name="Chen F."/>
            <person name="Shi Y."/>
            <person name="Su Y.Y."/>
            <person name="Zhang Y.Q."/>
            <person name="Chen L.J."/>
            <person name="Yin Y."/>
            <person name="Lin M."/>
            <person name="Huang H."/>
            <person name="Deng H."/>
            <person name="Wang Z.W."/>
            <person name="Zhu S.L."/>
            <person name="Zhao X."/>
            <person name="Deng C."/>
            <person name="Niu S.C."/>
            <person name="Huang J."/>
            <person name="Wang M."/>
            <person name="Liu G.H."/>
            <person name="Yang H.J."/>
            <person name="Xiao X.J."/>
            <person name="Hsiao Y.Y."/>
            <person name="Wu W.L."/>
            <person name="Chen Y.Y."/>
            <person name="Mitsuda N."/>
            <person name="Ohme-Takagi M."/>
            <person name="Luo Y.B."/>
            <person name="Van de Peer Y."/>
            <person name="Liu Z.J."/>
        </authorList>
    </citation>
    <scope>NUCLEOTIDE SEQUENCE [LARGE SCALE GENOMIC DNA]</scope>
    <source>
        <tissue evidence="1">The whole plant</tissue>
    </source>
</reference>
<sequence length="187" mass="20589">MRFTRAEVYIGGGNNLGRRTGPFKFYSSDEREPNERAFSSVEDHLVLNSCHVFSVVGTVSAPSVLPNLNVDCSDELIPDPVLLGEVCSPVAVVHEGDACSAEVLTVRPYEDVVMGGWPARVANVSEARAQWRKGRKAFEASCVLEIGNWRKFLYMASKGPHDQNKLGNTFSMEGKKKNNLNLGEITE</sequence>
<evidence type="ECO:0000313" key="1">
    <source>
        <dbReference type="EMBL" id="PKU62132.1"/>
    </source>
</evidence>
<proteinExistence type="predicted"/>
<accession>A0A2I0VFD8</accession>
<gene>
    <name evidence="1" type="ORF">MA16_Dca026898</name>
</gene>
<dbReference type="Proteomes" id="UP000233837">
    <property type="component" value="Unassembled WGS sequence"/>
</dbReference>
<evidence type="ECO:0000313" key="2">
    <source>
        <dbReference type="Proteomes" id="UP000233837"/>
    </source>
</evidence>
<dbReference type="AlphaFoldDB" id="A0A2I0VFD8"/>
<dbReference type="EMBL" id="KZ503692">
    <property type="protein sequence ID" value="PKU62132.1"/>
    <property type="molecule type" value="Genomic_DNA"/>
</dbReference>
<keyword evidence="2" id="KW-1185">Reference proteome</keyword>